<dbReference type="Gene3D" id="3.80.10.10">
    <property type="entry name" value="Ribonuclease Inhibitor"/>
    <property type="match status" value="1"/>
</dbReference>
<sequence>MSSICEDLDLDDERVELLDRFIELLPPPDYSLIHRDKFNLRATSKGLDKSLMRWFMKIFQRGHAKKADLVELFMTAQDIRALHDVSNSGTIDEAIKSLHINVGHFAKEPRRPLILHSPLQTEIDAYEVLLLAGDGVKLLSQAFSSLQNLEEVYIGKGRMPLHKHQTDHCAWRETTEPRLNIQKRPGSGYILRTEVVKSVLEALALSGQRIKKLVIQSGSSMSHRDEAGLWSFDLPEPIFAKLATSFQNLTRLHLTMSFAKDKIIHSRFRAADSTEDERLQWLVRFLQAASSLESFHLAASRENFFSSDVIKAVRNALPDSLKEFHLYNSMLTAKVLHQVLALHHRNVTELGLYCCILVDESWEPFFRTLDMYKPRLKHAYLEELWELRPDLDDKVIRGPLPRGVKRFSGRRISHFKRKVCAVSACVDRQRRRDFRDDAMVVQDGYGHVSGLDLMAHTAALYPSSITRKLGTWM</sequence>
<organism evidence="1 2">
    <name type="scientific">Lasiodiplodia theobromae</name>
    <dbReference type="NCBI Taxonomy" id="45133"/>
    <lineage>
        <taxon>Eukaryota</taxon>
        <taxon>Fungi</taxon>
        <taxon>Dikarya</taxon>
        <taxon>Ascomycota</taxon>
        <taxon>Pezizomycotina</taxon>
        <taxon>Dothideomycetes</taxon>
        <taxon>Dothideomycetes incertae sedis</taxon>
        <taxon>Botryosphaeriales</taxon>
        <taxon>Botryosphaeriaceae</taxon>
        <taxon>Lasiodiplodia</taxon>
    </lineage>
</organism>
<protein>
    <submittedName>
        <fullName evidence="1">Uncharacterized protein</fullName>
    </submittedName>
</protein>
<name>A0A5N5CXE2_9PEZI</name>
<accession>A0A5N5CXE2</accession>
<dbReference type="Proteomes" id="UP000325902">
    <property type="component" value="Unassembled WGS sequence"/>
</dbReference>
<proteinExistence type="predicted"/>
<reference evidence="1 2" key="1">
    <citation type="journal article" date="2019" name="Sci. Rep.">
        <title>A multi-omics analysis of the grapevine pathogen Lasiodiplodia theobromae reveals that temperature affects the expression of virulence- and pathogenicity-related genes.</title>
        <authorList>
            <person name="Felix C."/>
            <person name="Meneses R."/>
            <person name="Goncalves M.F.M."/>
            <person name="Tilleman L."/>
            <person name="Duarte A.S."/>
            <person name="Jorrin-Novo J.V."/>
            <person name="Van de Peer Y."/>
            <person name="Deforce D."/>
            <person name="Van Nieuwerburgh F."/>
            <person name="Esteves A.C."/>
            <person name="Alves A."/>
        </authorList>
    </citation>
    <scope>NUCLEOTIDE SEQUENCE [LARGE SCALE GENOMIC DNA]</scope>
    <source>
        <strain evidence="1 2">LA-SOL3</strain>
    </source>
</reference>
<dbReference type="EMBL" id="VCHE01000159">
    <property type="protein sequence ID" value="KAB2569944.1"/>
    <property type="molecule type" value="Genomic_DNA"/>
</dbReference>
<keyword evidence="2" id="KW-1185">Reference proteome</keyword>
<gene>
    <name evidence="1" type="ORF">DBV05_g11374</name>
</gene>
<dbReference type="InterPro" id="IPR032675">
    <property type="entry name" value="LRR_dom_sf"/>
</dbReference>
<dbReference type="OrthoDB" id="3942888at2759"/>
<dbReference type="AlphaFoldDB" id="A0A5N5CXE2"/>
<evidence type="ECO:0000313" key="1">
    <source>
        <dbReference type="EMBL" id="KAB2569944.1"/>
    </source>
</evidence>
<comment type="caution">
    <text evidence="1">The sequence shown here is derived from an EMBL/GenBank/DDBJ whole genome shotgun (WGS) entry which is preliminary data.</text>
</comment>
<dbReference type="SUPFAM" id="SSF52047">
    <property type="entry name" value="RNI-like"/>
    <property type="match status" value="1"/>
</dbReference>
<evidence type="ECO:0000313" key="2">
    <source>
        <dbReference type="Proteomes" id="UP000325902"/>
    </source>
</evidence>